<evidence type="ECO:0000256" key="13">
    <source>
        <dbReference type="PROSITE-ProRule" id="PRU00169"/>
    </source>
</evidence>
<dbReference type="Pfam" id="PF00072">
    <property type="entry name" value="Response_reg"/>
    <property type="match status" value="1"/>
</dbReference>
<reference evidence="19 20" key="1">
    <citation type="submission" date="2014-01" db="EMBL/GenBank/DDBJ databases">
        <title>Sulfitobacter donghicola JCM 14565 Genome Sequencing.</title>
        <authorList>
            <person name="Lai Q."/>
            <person name="Hong Z."/>
        </authorList>
    </citation>
    <scope>NUCLEOTIDE SEQUENCE [LARGE SCALE GENOMIC DNA]</scope>
    <source>
        <strain evidence="19 20">JCM 14565</strain>
    </source>
</reference>
<feature type="domain" description="Response regulatory" evidence="16">
    <location>
        <begin position="701"/>
        <end position="817"/>
    </location>
</feature>
<evidence type="ECO:0000256" key="12">
    <source>
        <dbReference type="ARBA" id="ARBA00023136"/>
    </source>
</evidence>
<organism evidence="19 20">
    <name type="scientific">Sulfitobacter donghicola DSW-25 = KCTC 12864 = JCM 14565</name>
    <dbReference type="NCBI Taxonomy" id="1300350"/>
    <lineage>
        <taxon>Bacteria</taxon>
        <taxon>Pseudomonadati</taxon>
        <taxon>Pseudomonadota</taxon>
        <taxon>Alphaproteobacteria</taxon>
        <taxon>Rhodobacterales</taxon>
        <taxon>Roseobacteraceae</taxon>
        <taxon>Sulfitobacter</taxon>
    </lineage>
</organism>
<evidence type="ECO:0000256" key="2">
    <source>
        <dbReference type="ARBA" id="ARBA00004370"/>
    </source>
</evidence>
<dbReference type="InterPro" id="IPR000700">
    <property type="entry name" value="PAS-assoc_C"/>
</dbReference>
<dbReference type="InterPro" id="IPR005467">
    <property type="entry name" value="His_kinase_dom"/>
</dbReference>
<evidence type="ECO:0000256" key="3">
    <source>
        <dbReference type="ARBA" id="ARBA00012438"/>
    </source>
</evidence>
<dbReference type="SMART" id="SM00388">
    <property type="entry name" value="HisKA"/>
    <property type="match status" value="1"/>
</dbReference>
<dbReference type="Gene3D" id="3.30.565.10">
    <property type="entry name" value="Histidine kinase-like ATPase, C-terminal domain"/>
    <property type="match status" value="1"/>
</dbReference>
<dbReference type="eggNOG" id="COG4191">
    <property type="taxonomic scope" value="Bacteria"/>
</dbReference>
<dbReference type="SUPFAM" id="SSF47384">
    <property type="entry name" value="Homodimeric domain of signal transducing histidine kinase"/>
    <property type="match status" value="1"/>
</dbReference>
<dbReference type="InterPro" id="IPR042240">
    <property type="entry name" value="CHASE_sf"/>
</dbReference>
<evidence type="ECO:0000313" key="20">
    <source>
        <dbReference type="Proteomes" id="UP000027734"/>
    </source>
</evidence>
<dbReference type="InterPro" id="IPR004358">
    <property type="entry name" value="Sig_transdc_His_kin-like_C"/>
</dbReference>
<dbReference type="InterPro" id="IPR003661">
    <property type="entry name" value="HisK_dim/P_dom"/>
</dbReference>
<dbReference type="Gene3D" id="3.30.450.20">
    <property type="entry name" value="PAS domain"/>
    <property type="match status" value="1"/>
</dbReference>
<keyword evidence="20" id="KW-1185">Reference proteome</keyword>
<dbReference type="eggNOG" id="COG3852">
    <property type="taxonomic scope" value="Bacteria"/>
</dbReference>
<evidence type="ECO:0000256" key="7">
    <source>
        <dbReference type="ARBA" id="ARBA00022741"/>
    </source>
</evidence>
<dbReference type="InterPro" id="IPR006189">
    <property type="entry name" value="CHASE_dom"/>
</dbReference>
<dbReference type="PROSITE" id="PS50113">
    <property type="entry name" value="PAC"/>
    <property type="match status" value="1"/>
</dbReference>
<dbReference type="InterPro" id="IPR036890">
    <property type="entry name" value="HATPase_C_sf"/>
</dbReference>
<gene>
    <name evidence="19" type="ORF">DSW25_11455</name>
</gene>
<evidence type="ECO:0000256" key="11">
    <source>
        <dbReference type="ARBA" id="ARBA00023012"/>
    </source>
</evidence>
<sequence>MFTSVRKNASGAGRRISHYVWMMCIGALVFSITLFVCAQFDRQQTQMHGLSVRENTAEIGSQIAKSIQDEISKRLVTAQALVAFKNAEPAFSNEGFLKFANQIKNDDASILSLQFAPDGIVKYVTDPERNAAAIGHNLLADPKRSKDAYDAIKNNDFMIIGPVDLVQGGVGLIARKPIFDVSEQNQKQFWGFAIIVIDFTAVTSLFPVHGAEETTRTKGQNFYALRQLSDGKPHRVLWGESEIFQMDPHLEEIELATGTWQLATIPSAGWPSAWPGALNFRIASIAIAAMLTAFSLFLLRQPAQLRQAVAVATADLRRTEDSLREAHRVAKIGALTLCPDTADIGLSVEARVLLGVRGDIEHLEMEEFAQLVHTQDREHVHEILKQAINSSKDAEIVFRITKSDGSDAVIKLRAQERGDFYDDGQILSATLQDITEETRKEEQLRRAQKMEAIGKLTGGVAHDFNNLLAIIQGNSELLEEKLDHDLDLLDEIQKATRRGASLTQRLLAYSRQQPLVAKQTDLTLLVRGMEHIISRTIGENIDVILELPSDLRHVKVDSGQIEDAILNLALNARDAMPSGGQLRIECENIYLENQDFVQEQELIEGRYVVISISDNGVGMDPATIERAVEPFFTTKGVGQGSGLGLSMVSGLAQQSGGMITIDSQTSVGTTVRMYLPQFVGVEQPLSGPEPKVDFPSGNGETILIVEDNDVILHMLKRMLKKLNYTVVEAQTVQAARRLLDVRSDIDLVLTDVVLPGGQSGLDLVASIENRPWRPEIVIMSGNPNVSGGTDEGVIEKHSFLKKPFSQYDLADIVHRKLKHANASKSIAKQISFLAS</sequence>
<dbReference type="PROSITE" id="PS50839">
    <property type="entry name" value="CHASE"/>
    <property type="match status" value="1"/>
</dbReference>
<dbReference type="GO" id="GO:0005524">
    <property type="term" value="F:ATP binding"/>
    <property type="evidence" value="ECO:0007669"/>
    <property type="project" value="UniProtKB-KW"/>
</dbReference>
<keyword evidence="11" id="KW-0902">Two-component regulatory system</keyword>
<keyword evidence="8 19" id="KW-0418">Kinase</keyword>
<dbReference type="EMBL" id="JAMC01000003">
    <property type="protein sequence ID" value="KEJ89601.1"/>
    <property type="molecule type" value="Genomic_DNA"/>
</dbReference>
<dbReference type="STRING" id="1300350.Z948_3180"/>
<protein>
    <recommendedName>
        <fullName evidence="3">histidine kinase</fullName>
        <ecNumber evidence="3">2.7.13.3</ecNumber>
    </recommendedName>
</protein>
<feature type="domain" description="CHASE" evidence="18">
    <location>
        <begin position="117"/>
        <end position="263"/>
    </location>
</feature>
<evidence type="ECO:0000256" key="5">
    <source>
        <dbReference type="ARBA" id="ARBA00022679"/>
    </source>
</evidence>
<comment type="subcellular location">
    <subcellularLocation>
        <location evidence="2">Membrane</location>
    </subcellularLocation>
</comment>
<dbReference type="OrthoDB" id="9796100at2"/>
<proteinExistence type="predicted"/>
<evidence type="ECO:0000256" key="14">
    <source>
        <dbReference type="SAM" id="Phobius"/>
    </source>
</evidence>
<dbReference type="InterPro" id="IPR001789">
    <property type="entry name" value="Sig_transdc_resp-reg_receiver"/>
</dbReference>
<feature type="transmembrane region" description="Helical" evidence="14">
    <location>
        <begin position="189"/>
        <end position="208"/>
    </location>
</feature>
<keyword evidence="10 14" id="KW-1133">Transmembrane helix</keyword>
<evidence type="ECO:0000313" key="19">
    <source>
        <dbReference type="EMBL" id="KEJ89601.1"/>
    </source>
</evidence>
<dbReference type="InterPro" id="IPR035965">
    <property type="entry name" value="PAS-like_dom_sf"/>
</dbReference>
<keyword evidence="4 13" id="KW-0597">Phosphoprotein</keyword>
<dbReference type="CDD" id="cd00156">
    <property type="entry name" value="REC"/>
    <property type="match status" value="1"/>
</dbReference>
<keyword evidence="12 14" id="KW-0472">Membrane</keyword>
<dbReference type="SUPFAM" id="SSF55874">
    <property type="entry name" value="ATPase domain of HSP90 chaperone/DNA topoisomerase II/histidine kinase"/>
    <property type="match status" value="1"/>
</dbReference>
<dbReference type="Gene3D" id="1.10.287.130">
    <property type="match status" value="1"/>
</dbReference>
<dbReference type="Gene3D" id="3.30.450.350">
    <property type="entry name" value="CHASE domain"/>
    <property type="match status" value="1"/>
</dbReference>
<feature type="transmembrane region" description="Helical" evidence="14">
    <location>
        <begin position="280"/>
        <end position="299"/>
    </location>
</feature>
<keyword evidence="5" id="KW-0808">Transferase</keyword>
<evidence type="ECO:0000259" key="18">
    <source>
        <dbReference type="PROSITE" id="PS50839"/>
    </source>
</evidence>
<keyword evidence="6 14" id="KW-0812">Transmembrane</keyword>
<accession>A0A073IJC6</accession>
<name>A0A073IJC6_9RHOB</name>
<dbReference type="GO" id="GO:0016020">
    <property type="term" value="C:membrane"/>
    <property type="evidence" value="ECO:0007669"/>
    <property type="project" value="UniProtKB-SubCell"/>
</dbReference>
<dbReference type="PRINTS" id="PR00344">
    <property type="entry name" value="BCTRLSENSOR"/>
</dbReference>
<dbReference type="SMART" id="SM00387">
    <property type="entry name" value="HATPase_c"/>
    <property type="match status" value="1"/>
</dbReference>
<dbReference type="InterPro" id="IPR000014">
    <property type="entry name" value="PAS"/>
</dbReference>
<dbReference type="RefSeq" id="WP_025060472.1">
    <property type="nucleotide sequence ID" value="NZ_JAMC01000003.1"/>
</dbReference>
<evidence type="ECO:0000256" key="4">
    <source>
        <dbReference type="ARBA" id="ARBA00022553"/>
    </source>
</evidence>
<dbReference type="Pfam" id="PF03924">
    <property type="entry name" value="CHASE"/>
    <property type="match status" value="1"/>
</dbReference>
<dbReference type="SMART" id="SM00448">
    <property type="entry name" value="REC"/>
    <property type="match status" value="1"/>
</dbReference>
<feature type="transmembrane region" description="Helical" evidence="14">
    <location>
        <begin position="20"/>
        <end position="38"/>
    </location>
</feature>
<dbReference type="CDD" id="cd00082">
    <property type="entry name" value="HisKA"/>
    <property type="match status" value="1"/>
</dbReference>
<dbReference type="InterPro" id="IPR011006">
    <property type="entry name" value="CheY-like_superfamily"/>
</dbReference>
<dbReference type="Pfam" id="PF00512">
    <property type="entry name" value="HisKA"/>
    <property type="match status" value="1"/>
</dbReference>
<dbReference type="PANTHER" id="PTHR43065:SF46">
    <property type="entry name" value="C4-DICARBOXYLATE TRANSPORT SENSOR PROTEIN DCTB"/>
    <property type="match status" value="1"/>
</dbReference>
<dbReference type="PANTHER" id="PTHR43065">
    <property type="entry name" value="SENSOR HISTIDINE KINASE"/>
    <property type="match status" value="1"/>
</dbReference>
<dbReference type="NCBIfam" id="TIGR00229">
    <property type="entry name" value="sensory_box"/>
    <property type="match status" value="1"/>
</dbReference>
<dbReference type="Proteomes" id="UP000027734">
    <property type="component" value="Unassembled WGS sequence"/>
</dbReference>
<dbReference type="InterPro" id="IPR003594">
    <property type="entry name" value="HATPase_dom"/>
</dbReference>
<comment type="caution">
    <text evidence="19">The sequence shown here is derived from an EMBL/GenBank/DDBJ whole genome shotgun (WGS) entry which is preliminary data.</text>
</comment>
<dbReference type="GO" id="GO:0000155">
    <property type="term" value="F:phosphorelay sensor kinase activity"/>
    <property type="evidence" value="ECO:0007669"/>
    <property type="project" value="InterPro"/>
</dbReference>
<evidence type="ECO:0000256" key="6">
    <source>
        <dbReference type="ARBA" id="ARBA00022692"/>
    </source>
</evidence>
<evidence type="ECO:0000256" key="10">
    <source>
        <dbReference type="ARBA" id="ARBA00022989"/>
    </source>
</evidence>
<dbReference type="InterPro" id="IPR036097">
    <property type="entry name" value="HisK_dim/P_sf"/>
</dbReference>
<feature type="modified residue" description="4-aspartylphosphate" evidence="13">
    <location>
        <position position="751"/>
    </location>
</feature>
<dbReference type="PROSITE" id="PS50109">
    <property type="entry name" value="HIS_KIN"/>
    <property type="match status" value="1"/>
</dbReference>
<feature type="domain" description="Histidine kinase" evidence="15">
    <location>
        <begin position="459"/>
        <end position="679"/>
    </location>
</feature>
<evidence type="ECO:0000256" key="1">
    <source>
        <dbReference type="ARBA" id="ARBA00000085"/>
    </source>
</evidence>
<dbReference type="PROSITE" id="PS50110">
    <property type="entry name" value="RESPONSE_REGULATORY"/>
    <property type="match status" value="1"/>
</dbReference>
<dbReference type="EC" id="2.7.13.3" evidence="3"/>
<keyword evidence="7" id="KW-0547">Nucleotide-binding</keyword>
<feature type="domain" description="PAC" evidence="17">
    <location>
        <begin position="394"/>
        <end position="446"/>
    </location>
</feature>
<evidence type="ECO:0000259" key="16">
    <source>
        <dbReference type="PROSITE" id="PS50110"/>
    </source>
</evidence>
<evidence type="ECO:0000256" key="9">
    <source>
        <dbReference type="ARBA" id="ARBA00022840"/>
    </source>
</evidence>
<comment type="catalytic activity">
    <reaction evidence="1">
        <text>ATP + protein L-histidine = ADP + protein N-phospho-L-histidine.</text>
        <dbReference type="EC" id="2.7.13.3"/>
    </reaction>
</comment>
<dbReference type="AlphaFoldDB" id="A0A073IJC6"/>
<keyword evidence="9" id="KW-0067">ATP-binding</keyword>
<dbReference type="SMART" id="SM01079">
    <property type="entry name" value="CHASE"/>
    <property type="match status" value="1"/>
</dbReference>
<evidence type="ECO:0000259" key="15">
    <source>
        <dbReference type="PROSITE" id="PS50109"/>
    </source>
</evidence>
<dbReference type="Pfam" id="PF02518">
    <property type="entry name" value="HATPase_c"/>
    <property type="match status" value="1"/>
</dbReference>
<evidence type="ECO:0000256" key="8">
    <source>
        <dbReference type="ARBA" id="ARBA00022777"/>
    </source>
</evidence>
<dbReference type="Gene3D" id="3.40.50.2300">
    <property type="match status" value="1"/>
</dbReference>
<dbReference type="SUPFAM" id="SSF55785">
    <property type="entry name" value="PYP-like sensor domain (PAS domain)"/>
    <property type="match status" value="1"/>
</dbReference>
<evidence type="ECO:0000259" key="17">
    <source>
        <dbReference type="PROSITE" id="PS50113"/>
    </source>
</evidence>
<dbReference type="SUPFAM" id="SSF52172">
    <property type="entry name" value="CheY-like"/>
    <property type="match status" value="1"/>
</dbReference>